<reference evidence="9" key="1">
    <citation type="submission" date="2021-08" db="EMBL/GenBank/DDBJ databases">
        <authorList>
            <person name="Misof B."/>
            <person name="Oliver O."/>
            <person name="Podsiadlowski L."/>
            <person name="Donath A."/>
            <person name="Peters R."/>
            <person name="Mayer C."/>
            <person name="Rust J."/>
            <person name="Gunkel S."/>
            <person name="Lesny P."/>
            <person name="Martin S."/>
            <person name="Oeyen J.P."/>
            <person name="Petersen M."/>
            <person name="Panagiotis P."/>
            <person name="Wilbrandt J."/>
            <person name="Tanja T."/>
        </authorList>
    </citation>
    <scope>NUCLEOTIDE SEQUENCE</scope>
    <source>
        <strain evidence="9">GBR_01_08_01A</strain>
        <tissue evidence="9">Thorax + abdomen</tissue>
    </source>
</reference>
<dbReference type="GO" id="GO:0005886">
    <property type="term" value="C:plasma membrane"/>
    <property type="evidence" value="ECO:0007669"/>
    <property type="project" value="UniProtKB-SubCell"/>
</dbReference>
<feature type="transmembrane region" description="Helical" evidence="8">
    <location>
        <begin position="399"/>
        <end position="417"/>
    </location>
</feature>
<keyword evidence="4 8" id="KW-1133">Transmembrane helix</keyword>
<feature type="transmembrane region" description="Helical" evidence="8">
    <location>
        <begin position="207"/>
        <end position="226"/>
    </location>
</feature>
<evidence type="ECO:0000313" key="10">
    <source>
        <dbReference type="Proteomes" id="UP001258017"/>
    </source>
</evidence>
<comment type="caution">
    <text evidence="8">Lacks conserved residue(s) required for the propagation of feature annotation.</text>
</comment>
<dbReference type="GO" id="GO:0007635">
    <property type="term" value="P:chemosensory behavior"/>
    <property type="evidence" value="ECO:0007669"/>
    <property type="project" value="TreeGrafter"/>
</dbReference>
<accession>A0AAD9VSH5</accession>
<keyword evidence="3 8" id="KW-0812">Transmembrane</keyword>
<feature type="transmembrane region" description="Helical" evidence="8">
    <location>
        <begin position="165"/>
        <end position="187"/>
    </location>
</feature>
<dbReference type="Proteomes" id="UP001258017">
    <property type="component" value="Unassembled WGS sequence"/>
</dbReference>
<name>A0AAD9VSH5_9HYME</name>
<keyword evidence="2 8" id="KW-1003">Cell membrane</keyword>
<feature type="transmembrane region" description="Helical" evidence="8">
    <location>
        <begin position="113"/>
        <end position="132"/>
    </location>
</feature>
<comment type="caution">
    <text evidence="9">The sequence shown here is derived from an EMBL/GenBank/DDBJ whole genome shotgun (WGS) entry which is preliminary data.</text>
</comment>
<dbReference type="PANTHER" id="PTHR21143:SF104">
    <property type="entry name" value="GUSTATORY RECEPTOR 8A-RELATED"/>
    <property type="match status" value="1"/>
</dbReference>
<dbReference type="GO" id="GO:0030424">
    <property type="term" value="C:axon"/>
    <property type="evidence" value="ECO:0007669"/>
    <property type="project" value="TreeGrafter"/>
</dbReference>
<dbReference type="GO" id="GO:0008049">
    <property type="term" value="P:male courtship behavior"/>
    <property type="evidence" value="ECO:0007669"/>
    <property type="project" value="TreeGrafter"/>
</dbReference>
<dbReference type="GO" id="GO:0050909">
    <property type="term" value="P:sensory perception of taste"/>
    <property type="evidence" value="ECO:0007669"/>
    <property type="project" value="InterPro"/>
</dbReference>
<dbReference type="EMBL" id="JAIFRP010000021">
    <property type="protein sequence ID" value="KAK2585408.1"/>
    <property type="molecule type" value="Genomic_DNA"/>
</dbReference>
<comment type="similarity">
    <text evidence="8">Belongs to the insect chemoreceptor superfamily. Gustatory receptor (GR) family.</text>
</comment>
<dbReference type="AlphaFoldDB" id="A0AAD9VSH5"/>
<evidence type="ECO:0000256" key="6">
    <source>
        <dbReference type="ARBA" id="ARBA00023170"/>
    </source>
</evidence>
<evidence type="ECO:0000256" key="5">
    <source>
        <dbReference type="ARBA" id="ARBA00023136"/>
    </source>
</evidence>
<feature type="transmembrane region" description="Helical" evidence="8">
    <location>
        <begin position="74"/>
        <end position="93"/>
    </location>
</feature>
<keyword evidence="10" id="KW-1185">Reference proteome</keyword>
<evidence type="ECO:0000313" key="9">
    <source>
        <dbReference type="EMBL" id="KAK2585408.1"/>
    </source>
</evidence>
<comment type="function">
    <text evidence="8">Gustatory receptor which mediates acceptance or avoidance behavior, depending on its substrates.</text>
</comment>
<organism evidence="9 10">
    <name type="scientific">Odynerus spinipes</name>
    <dbReference type="NCBI Taxonomy" id="1348599"/>
    <lineage>
        <taxon>Eukaryota</taxon>
        <taxon>Metazoa</taxon>
        <taxon>Ecdysozoa</taxon>
        <taxon>Arthropoda</taxon>
        <taxon>Hexapoda</taxon>
        <taxon>Insecta</taxon>
        <taxon>Pterygota</taxon>
        <taxon>Neoptera</taxon>
        <taxon>Endopterygota</taxon>
        <taxon>Hymenoptera</taxon>
        <taxon>Apocrita</taxon>
        <taxon>Aculeata</taxon>
        <taxon>Vespoidea</taxon>
        <taxon>Vespidae</taxon>
        <taxon>Eumeninae</taxon>
        <taxon>Odynerus</taxon>
    </lineage>
</organism>
<evidence type="ECO:0000256" key="4">
    <source>
        <dbReference type="ARBA" id="ARBA00022989"/>
    </source>
</evidence>
<dbReference type="GO" id="GO:0043025">
    <property type="term" value="C:neuronal cell body"/>
    <property type="evidence" value="ECO:0007669"/>
    <property type="project" value="TreeGrafter"/>
</dbReference>
<dbReference type="GO" id="GO:0007165">
    <property type="term" value="P:signal transduction"/>
    <property type="evidence" value="ECO:0007669"/>
    <property type="project" value="UniProtKB-KW"/>
</dbReference>
<reference evidence="9" key="2">
    <citation type="journal article" date="2023" name="Commun. Biol.">
        <title>Intrasexual cuticular hydrocarbon dimorphism in a wasp sheds light on hydrocarbon biosynthesis genes in Hymenoptera.</title>
        <authorList>
            <person name="Moris V.C."/>
            <person name="Podsiadlowski L."/>
            <person name="Martin S."/>
            <person name="Oeyen J.P."/>
            <person name="Donath A."/>
            <person name="Petersen M."/>
            <person name="Wilbrandt J."/>
            <person name="Misof B."/>
            <person name="Liedtke D."/>
            <person name="Thamm M."/>
            <person name="Scheiner R."/>
            <person name="Schmitt T."/>
            <person name="Niehuis O."/>
        </authorList>
    </citation>
    <scope>NUCLEOTIDE SEQUENCE</scope>
    <source>
        <strain evidence="9">GBR_01_08_01A</strain>
    </source>
</reference>
<keyword evidence="7 8" id="KW-0807">Transducer</keyword>
<evidence type="ECO:0000256" key="7">
    <source>
        <dbReference type="ARBA" id="ARBA00023224"/>
    </source>
</evidence>
<dbReference type="PANTHER" id="PTHR21143">
    <property type="entry name" value="INVERTEBRATE GUSTATORY RECEPTOR"/>
    <property type="match status" value="1"/>
</dbReference>
<dbReference type="InterPro" id="IPR013604">
    <property type="entry name" value="7TM_chemorcpt"/>
</dbReference>
<protein>
    <recommendedName>
        <fullName evidence="8">Gustatory receptor</fullName>
    </recommendedName>
</protein>
<keyword evidence="5 8" id="KW-0472">Membrane</keyword>
<gene>
    <name evidence="9" type="ORF">KPH14_010080</name>
</gene>
<evidence type="ECO:0000256" key="1">
    <source>
        <dbReference type="ARBA" id="ARBA00004651"/>
    </source>
</evidence>
<proteinExistence type="inferred from homology"/>
<evidence type="ECO:0000256" key="2">
    <source>
        <dbReference type="ARBA" id="ARBA00022475"/>
    </source>
</evidence>
<feature type="transmembrane region" description="Helical" evidence="8">
    <location>
        <begin position="326"/>
        <end position="347"/>
    </location>
</feature>
<evidence type="ECO:0000256" key="8">
    <source>
        <dbReference type="RuleBase" id="RU363108"/>
    </source>
</evidence>
<evidence type="ECO:0000256" key="3">
    <source>
        <dbReference type="ARBA" id="ARBA00022692"/>
    </source>
</evidence>
<dbReference type="Pfam" id="PF08395">
    <property type="entry name" value="7tm_7"/>
    <property type="match status" value="1"/>
</dbReference>
<sequence length="454" mass="51654">MHVRWNERDNKKRGTAKVGDVKNEGVENKLTMNTDIFPALYPIYHLSKLCGLFPVRFTKQANGRCEGHLNVIDVIYSLCLFGLIMSLEGLGLWRELRDGWENSTRLKNRTAVIPTASDILSVIILATIAVLGSPFRWKHEKNVLNKLAEVDEMMGIVALKKTRRYTIALTACTLPYLLITSSLDMYWWDCDSKANRKMDDKGPINFFPIYIMYTIIIILEIQYSLVTYNVGQRFVRLNKCLENILKNGKMTDHFRKDLGLAGDFKSREQPMTYVRQDPVHLRVSKTLERYPTAFERKNVANKIAQLVTVHSSLCDTVSSINNAFGLVMLAITLTCLLHLVITPYFLILEAKNTAVIVSQLLSSSTNEECRKHLEVFSLQLLHQPLDFTACGLFSFDRTLITSIAGAVTTYLVILIQFQKEDHTKDDVDNILKNATQILKNASSLHNLTTMKLNI</sequence>
<dbReference type="GO" id="GO:0030425">
    <property type="term" value="C:dendrite"/>
    <property type="evidence" value="ECO:0007669"/>
    <property type="project" value="TreeGrafter"/>
</dbReference>
<comment type="subcellular location">
    <subcellularLocation>
        <location evidence="1 8">Cell membrane</location>
        <topology evidence="1 8">Multi-pass membrane protein</topology>
    </subcellularLocation>
</comment>
<keyword evidence="6 8" id="KW-0675">Receptor</keyword>